<reference evidence="2" key="1">
    <citation type="submission" date="2022-11" db="UniProtKB">
        <authorList>
            <consortium name="WormBaseParasite"/>
        </authorList>
    </citation>
    <scope>IDENTIFICATION</scope>
</reference>
<dbReference type="WBParaSite" id="PS1159_v2.g14226.t1">
    <property type="protein sequence ID" value="PS1159_v2.g14226.t1"/>
    <property type="gene ID" value="PS1159_v2.g14226"/>
</dbReference>
<sequence>MEMKWLYGIFVAFITFTTVTNAAKNNIPRLYNSNRYRTPSISTSSNYNNNYSRDDGGYYGSDGPQQWRRLPQQPWQQQQQFPWKNQHYFFREVKNNRTCGRVLSQRVSNVCGGCPPDGLTSIRKRAGGKRSGAADPKIVEACCIAQCPDDVIKTLACNECNI</sequence>
<proteinExistence type="predicted"/>
<name>A0AC35F8F5_9BILA</name>
<organism evidence="1 2">
    <name type="scientific">Panagrolaimus sp. PS1159</name>
    <dbReference type="NCBI Taxonomy" id="55785"/>
    <lineage>
        <taxon>Eukaryota</taxon>
        <taxon>Metazoa</taxon>
        <taxon>Ecdysozoa</taxon>
        <taxon>Nematoda</taxon>
        <taxon>Chromadorea</taxon>
        <taxon>Rhabditida</taxon>
        <taxon>Tylenchina</taxon>
        <taxon>Panagrolaimomorpha</taxon>
        <taxon>Panagrolaimoidea</taxon>
        <taxon>Panagrolaimidae</taxon>
        <taxon>Panagrolaimus</taxon>
    </lineage>
</organism>
<dbReference type="Proteomes" id="UP000887580">
    <property type="component" value="Unplaced"/>
</dbReference>
<accession>A0AC35F8F5</accession>
<evidence type="ECO:0000313" key="1">
    <source>
        <dbReference type="Proteomes" id="UP000887580"/>
    </source>
</evidence>
<evidence type="ECO:0000313" key="2">
    <source>
        <dbReference type="WBParaSite" id="PS1159_v2.g14226.t1"/>
    </source>
</evidence>
<protein>
    <submittedName>
        <fullName evidence="2">Uncharacterized protein</fullName>
    </submittedName>
</protein>